<dbReference type="Gene3D" id="2.60.120.200">
    <property type="match status" value="1"/>
</dbReference>
<keyword evidence="2" id="KW-0812">Transmembrane</keyword>
<feature type="transmembrane region" description="Helical" evidence="2">
    <location>
        <begin position="82"/>
        <end position="103"/>
    </location>
</feature>
<protein>
    <submittedName>
        <fullName evidence="4">Concanavalin A-like lectin/glucanase</fullName>
    </submittedName>
</protein>
<proteinExistence type="predicted"/>
<feature type="compositionally biased region" description="Low complexity" evidence="1">
    <location>
        <begin position="13"/>
        <end position="26"/>
    </location>
</feature>
<dbReference type="Proteomes" id="UP000799753">
    <property type="component" value="Unassembled WGS sequence"/>
</dbReference>
<keyword evidence="5" id="KW-1185">Reference proteome</keyword>
<evidence type="ECO:0000256" key="1">
    <source>
        <dbReference type="SAM" id="MobiDB-lite"/>
    </source>
</evidence>
<dbReference type="OrthoDB" id="4781at2759"/>
<feature type="compositionally biased region" description="Low complexity" evidence="1">
    <location>
        <begin position="34"/>
        <end position="47"/>
    </location>
</feature>
<evidence type="ECO:0000313" key="4">
    <source>
        <dbReference type="EMBL" id="KAF2636440.1"/>
    </source>
</evidence>
<dbReference type="GO" id="GO:0030246">
    <property type="term" value="F:carbohydrate binding"/>
    <property type="evidence" value="ECO:0007669"/>
    <property type="project" value="UniProtKB-KW"/>
</dbReference>
<sequence length="451" mass="50383">MLTPIKQENNARTPASNTPAASNTASKDNSRRPSAVGADAARASGAKVRPRPRNDRFFTTRRITRGEAVKPWLQNRDPREKWVTIIPIMGVVAGLILGGFLVWDGLRSVTNYRYCTVLDENFSNGLDGTIWQKEVEVGGYGNGQFEMTTADDENVFVKDGILTIKPTLQDKAIVENNGVTDLRGNGCTGTKWSDCLIATNTTNGTIVNPVKSGRVNTKLGASIKFGRVEVVAKLPAGDWIWPAIWMLPKDQVYGEWPRSGEIDIMESRGNNYTYAQGGNNIASSTLHFGPNDANDGWWRNNVKRKVLHTSYAKGFHTFGVEWSTKYIFTYIDSRLIQVMYTRFAEPFWDYGRFPLSDSNGTRLDNPWAGANDIAAPFNQDFYLVLNVAIGGTNGWFEDGKSGKPWIDSSPTAKRDFWQARDSWYPTWEESGTMEVKSVKIWQQSGWNGCKA</sequence>
<dbReference type="PROSITE" id="PS51762">
    <property type="entry name" value="GH16_2"/>
    <property type="match status" value="1"/>
</dbReference>
<gene>
    <name evidence="4" type="ORF">P280DRAFT_501294</name>
</gene>
<dbReference type="Pfam" id="PF00722">
    <property type="entry name" value="Glyco_hydro_16"/>
    <property type="match status" value="1"/>
</dbReference>
<reference evidence="4" key="1">
    <citation type="journal article" date="2020" name="Stud. Mycol.">
        <title>101 Dothideomycetes genomes: a test case for predicting lifestyles and emergence of pathogens.</title>
        <authorList>
            <person name="Haridas S."/>
            <person name="Albert R."/>
            <person name="Binder M."/>
            <person name="Bloem J."/>
            <person name="Labutti K."/>
            <person name="Salamov A."/>
            <person name="Andreopoulos B."/>
            <person name="Baker S."/>
            <person name="Barry K."/>
            <person name="Bills G."/>
            <person name="Bluhm B."/>
            <person name="Cannon C."/>
            <person name="Castanera R."/>
            <person name="Culley D."/>
            <person name="Daum C."/>
            <person name="Ezra D."/>
            <person name="Gonzalez J."/>
            <person name="Henrissat B."/>
            <person name="Kuo A."/>
            <person name="Liang C."/>
            <person name="Lipzen A."/>
            <person name="Lutzoni F."/>
            <person name="Magnuson J."/>
            <person name="Mondo S."/>
            <person name="Nolan M."/>
            <person name="Ohm R."/>
            <person name="Pangilinan J."/>
            <person name="Park H.-J."/>
            <person name="Ramirez L."/>
            <person name="Alfaro M."/>
            <person name="Sun H."/>
            <person name="Tritt A."/>
            <person name="Yoshinaga Y."/>
            <person name="Zwiers L.-H."/>
            <person name="Turgeon B."/>
            <person name="Goodwin S."/>
            <person name="Spatafora J."/>
            <person name="Crous P."/>
            <person name="Grigoriev I."/>
        </authorList>
    </citation>
    <scope>NUCLEOTIDE SEQUENCE</scope>
    <source>
        <strain evidence="4">CBS 473.64</strain>
    </source>
</reference>
<evidence type="ECO:0000259" key="3">
    <source>
        <dbReference type="PROSITE" id="PS51762"/>
    </source>
</evidence>
<organism evidence="4 5">
    <name type="scientific">Massarina eburnea CBS 473.64</name>
    <dbReference type="NCBI Taxonomy" id="1395130"/>
    <lineage>
        <taxon>Eukaryota</taxon>
        <taxon>Fungi</taxon>
        <taxon>Dikarya</taxon>
        <taxon>Ascomycota</taxon>
        <taxon>Pezizomycotina</taxon>
        <taxon>Dothideomycetes</taxon>
        <taxon>Pleosporomycetidae</taxon>
        <taxon>Pleosporales</taxon>
        <taxon>Massarineae</taxon>
        <taxon>Massarinaceae</taxon>
        <taxon>Massarina</taxon>
    </lineage>
</organism>
<dbReference type="InterPro" id="IPR000757">
    <property type="entry name" value="Beta-glucanase-like"/>
</dbReference>
<dbReference type="FunFam" id="2.60.120.200:FF:000178">
    <property type="entry name" value="Glycoside hydrolase family 16 protein"/>
    <property type="match status" value="1"/>
</dbReference>
<feature type="domain" description="GH16" evidence="3">
    <location>
        <begin position="101"/>
        <end position="446"/>
    </location>
</feature>
<dbReference type="SUPFAM" id="SSF49899">
    <property type="entry name" value="Concanavalin A-like lectins/glucanases"/>
    <property type="match status" value="1"/>
</dbReference>
<keyword evidence="2" id="KW-0472">Membrane</keyword>
<accession>A0A6A6RM41</accession>
<evidence type="ECO:0000313" key="5">
    <source>
        <dbReference type="Proteomes" id="UP000799753"/>
    </source>
</evidence>
<keyword evidence="2" id="KW-1133">Transmembrane helix</keyword>
<feature type="region of interest" description="Disordered" evidence="1">
    <location>
        <begin position="1"/>
        <end position="56"/>
    </location>
</feature>
<dbReference type="GO" id="GO:0004553">
    <property type="term" value="F:hydrolase activity, hydrolyzing O-glycosyl compounds"/>
    <property type="evidence" value="ECO:0007669"/>
    <property type="project" value="InterPro"/>
</dbReference>
<dbReference type="EMBL" id="MU006798">
    <property type="protein sequence ID" value="KAF2636440.1"/>
    <property type="molecule type" value="Genomic_DNA"/>
</dbReference>
<keyword evidence="4" id="KW-0430">Lectin</keyword>
<name>A0A6A6RM41_9PLEO</name>
<evidence type="ECO:0000256" key="2">
    <source>
        <dbReference type="SAM" id="Phobius"/>
    </source>
</evidence>
<dbReference type="PANTHER" id="PTHR10963">
    <property type="entry name" value="GLYCOSYL HYDROLASE-RELATED"/>
    <property type="match status" value="1"/>
</dbReference>
<dbReference type="InterPro" id="IPR013320">
    <property type="entry name" value="ConA-like_dom_sf"/>
</dbReference>
<dbReference type="GO" id="GO:0005975">
    <property type="term" value="P:carbohydrate metabolic process"/>
    <property type="evidence" value="ECO:0007669"/>
    <property type="project" value="InterPro"/>
</dbReference>
<dbReference type="PANTHER" id="PTHR10963:SF62">
    <property type="entry name" value="GLUCAN 1,3-BETA-GLUCOSIDASE"/>
    <property type="match status" value="1"/>
</dbReference>
<feature type="compositionally biased region" description="Polar residues" evidence="1">
    <location>
        <begin position="1"/>
        <end position="12"/>
    </location>
</feature>
<dbReference type="InterPro" id="IPR050546">
    <property type="entry name" value="Glycosyl_Hydrlase_16"/>
</dbReference>
<dbReference type="AlphaFoldDB" id="A0A6A6RM41"/>